<dbReference type="RefSeq" id="XP_681903.2">
    <property type="nucleotide sequence ID" value="XM_676811.2"/>
</dbReference>
<dbReference type="KEGG" id="ani:ANIA_08634"/>
<dbReference type="OrthoDB" id="3535423at2759"/>
<evidence type="ECO:0000313" key="1">
    <source>
        <dbReference type="EMBL" id="CBF78288.1"/>
    </source>
</evidence>
<organism evidence="1 2">
    <name type="scientific">Emericella nidulans (strain FGSC A4 / ATCC 38163 / CBS 112.46 / NRRL 194 / M139)</name>
    <name type="common">Aspergillus nidulans</name>
    <dbReference type="NCBI Taxonomy" id="227321"/>
    <lineage>
        <taxon>Eukaryota</taxon>
        <taxon>Fungi</taxon>
        <taxon>Dikarya</taxon>
        <taxon>Ascomycota</taxon>
        <taxon>Pezizomycotina</taxon>
        <taxon>Eurotiomycetes</taxon>
        <taxon>Eurotiomycetidae</taxon>
        <taxon>Eurotiales</taxon>
        <taxon>Aspergillaceae</taxon>
        <taxon>Aspergillus</taxon>
        <taxon>Aspergillus subgen. Nidulantes</taxon>
    </lineage>
</organism>
<protein>
    <submittedName>
        <fullName evidence="1">Nucleoside-diphosphate-sugar epimerase, putative (AFU_orthologue AFUA_8G07320)</fullName>
    </submittedName>
</protein>
<dbReference type="InParanoid" id="C8VAD5"/>
<reference evidence="2" key="1">
    <citation type="journal article" date="2005" name="Nature">
        <title>Sequencing of Aspergillus nidulans and comparative analysis with A. fumigatus and A. oryzae.</title>
        <authorList>
            <person name="Galagan J.E."/>
            <person name="Calvo S.E."/>
            <person name="Cuomo C."/>
            <person name="Ma L.J."/>
            <person name="Wortman J.R."/>
            <person name="Batzoglou S."/>
            <person name="Lee S.I."/>
            <person name="Basturkmen M."/>
            <person name="Spevak C.C."/>
            <person name="Clutterbuck J."/>
            <person name="Kapitonov V."/>
            <person name="Jurka J."/>
            <person name="Scazzocchio C."/>
            <person name="Farman M."/>
            <person name="Butler J."/>
            <person name="Purcell S."/>
            <person name="Harris S."/>
            <person name="Braus G.H."/>
            <person name="Draht O."/>
            <person name="Busch S."/>
            <person name="D'Enfert C."/>
            <person name="Bouchier C."/>
            <person name="Goldman G.H."/>
            <person name="Bell-Pedersen D."/>
            <person name="Griffiths-Jones S."/>
            <person name="Doonan J.H."/>
            <person name="Yu J."/>
            <person name="Vienken K."/>
            <person name="Pain A."/>
            <person name="Freitag M."/>
            <person name="Selker E.U."/>
            <person name="Archer D.B."/>
            <person name="Penalva M.A."/>
            <person name="Oakley B.R."/>
            <person name="Momany M."/>
            <person name="Tanaka T."/>
            <person name="Kumagai T."/>
            <person name="Asai K."/>
            <person name="Machida M."/>
            <person name="Nierman W.C."/>
            <person name="Denning D.W."/>
            <person name="Caddick M."/>
            <person name="Hynes M."/>
            <person name="Paoletti M."/>
            <person name="Fischer R."/>
            <person name="Miller B."/>
            <person name="Dyer P."/>
            <person name="Sachs M.S."/>
            <person name="Osmani S.A."/>
            <person name="Birren B.W."/>
        </authorList>
    </citation>
    <scope>NUCLEOTIDE SEQUENCE [LARGE SCALE GENOMIC DNA]</scope>
    <source>
        <strain evidence="2">FGSC A4 / ATCC 38163 / CBS 112.46 / NRRL 194 / M139</strain>
    </source>
</reference>
<sequence>MRVILTGVTGQIGQELLTQCLANPSITSIIALTRRDLSTTHPKLRTYKMTESDFISYSNPDLVQDLRSASACLWTIGLTPSKARRADDELKRRVSLDYLSAAATAFTKDLQPNSARKFRFIFVSGAVVERDQKKALWYWGDFRRLRGESENILIRHEEKNPDVFEVHVMRPGPVPTMAGTLHDRLLGLATSLRTDILAKAMIELALHGSVDSERIYGNSRIVELGRK</sequence>
<dbReference type="VEuPathDB" id="FungiDB:AN8634"/>
<dbReference type="GeneID" id="2868541"/>
<dbReference type="EMBL" id="BN001303">
    <property type="protein sequence ID" value="CBF78288.1"/>
    <property type="molecule type" value="Genomic_DNA"/>
</dbReference>
<dbReference type="PANTHER" id="PTHR14097:SF9">
    <property type="entry name" value="EPIMERASE, PUTATIVE (AFU_ORTHOLOGUE AFUA_8G07320)-RELATED"/>
    <property type="match status" value="1"/>
</dbReference>
<accession>C8VAD5</accession>
<evidence type="ECO:0000313" key="2">
    <source>
        <dbReference type="Proteomes" id="UP000000560"/>
    </source>
</evidence>
<dbReference type="Proteomes" id="UP000000560">
    <property type="component" value="Chromosome III"/>
</dbReference>
<gene>
    <name evidence="1" type="ORF">ANIA_08634</name>
</gene>
<dbReference type="eggNOG" id="ENOG502SP57">
    <property type="taxonomic scope" value="Eukaryota"/>
</dbReference>
<proteinExistence type="predicted"/>
<name>C8VAD5_EMENI</name>
<dbReference type="Gene3D" id="3.40.50.720">
    <property type="entry name" value="NAD(P)-binding Rossmann-like Domain"/>
    <property type="match status" value="1"/>
</dbReference>
<dbReference type="OMA" id="AAHSTTF"/>
<dbReference type="PANTHER" id="PTHR14097">
    <property type="entry name" value="OXIDOREDUCTASE HTATIP2"/>
    <property type="match status" value="1"/>
</dbReference>
<keyword evidence="2" id="KW-1185">Reference proteome</keyword>
<dbReference type="InterPro" id="IPR036291">
    <property type="entry name" value="NAD(P)-bd_dom_sf"/>
</dbReference>
<dbReference type="SUPFAM" id="SSF51735">
    <property type="entry name" value="NAD(P)-binding Rossmann-fold domains"/>
    <property type="match status" value="1"/>
</dbReference>
<reference evidence="2" key="2">
    <citation type="journal article" date="2009" name="Fungal Genet. Biol.">
        <title>The 2008 update of the Aspergillus nidulans genome annotation: a community effort.</title>
        <authorList>
            <person name="Wortman J.R."/>
            <person name="Gilsenan J.M."/>
            <person name="Joardar V."/>
            <person name="Deegan J."/>
            <person name="Clutterbuck J."/>
            <person name="Andersen M.R."/>
            <person name="Archer D."/>
            <person name="Bencina M."/>
            <person name="Braus G."/>
            <person name="Coutinho P."/>
            <person name="von Dohren H."/>
            <person name="Doonan J."/>
            <person name="Driessen A.J."/>
            <person name="Durek P."/>
            <person name="Espeso E."/>
            <person name="Fekete E."/>
            <person name="Flipphi M."/>
            <person name="Estrada C.G."/>
            <person name="Geysens S."/>
            <person name="Goldman G."/>
            <person name="de Groot P.W."/>
            <person name="Hansen K."/>
            <person name="Harris S.D."/>
            <person name="Heinekamp T."/>
            <person name="Helmstaedt K."/>
            <person name="Henrissat B."/>
            <person name="Hofmann G."/>
            <person name="Homan T."/>
            <person name="Horio T."/>
            <person name="Horiuchi H."/>
            <person name="James S."/>
            <person name="Jones M."/>
            <person name="Karaffa L."/>
            <person name="Karanyi Z."/>
            <person name="Kato M."/>
            <person name="Keller N."/>
            <person name="Kelly D.E."/>
            <person name="Kiel J.A."/>
            <person name="Kim J.M."/>
            <person name="van der Klei I.J."/>
            <person name="Klis F.M."/>
            <person name="Kovalchuk A."/>
            <person name="Krasevec N."/>
            <person name="Kubicek C.P."/>
            <person name="Liu B."/>
            <person name="Maccabe A."/>
            <person name="Meyer V."/>
            <person name="Mirabito P."/>
            <person name="Miskei M."/>
            <person name="Mos M."/>
            <person name="Mullins J."/>
            <person name="Nelson D.R."/>
            <person name="Nielsen J."/>
            <person name="Oakley B.R."/>
            <person name="Osmani S.A."/>
            <person name="Pakula T."/>
            <person name="Paszewski A."/>
            <person name="Paulsen I."/>
            <person name="Pilsyk S."/>
            <person name="Pocsi I."/>
            <person name="Punt P.J."/>
            <person name="Ram A.F."/>
            <person name="Ren Q."/>
            <person name="Robellet X."/>
            <person name="Robson G."/>
            <person name="Seiboth B."/>
            <person name="van Solingen P."/>
            <person name="Specht T."/>
            <person name="Sun J."/>
            <person name="Taheri-Talesh N."/>
            <person name="Takeshita N."/>
            <person name="Ussery D."/>
            <person name="vanKuyk P.A."/>
            <person name="Visser H."/>
            <person name="van de Vondervoort P.J."/>
            <person name="de Vries R.P."/>
            <person name="Walton J."/>
            <person name="Xiang X."/>
            <person name="Xiong Y."/>
            <person name="Zeng A.P."/>
            <person name="Brandt B.W."/>
            <person name="Cornell M.J."/>
            <person name="van den Hondel C.A."/>
            <person name="Visser J."/>
            <person name="Oliver S.G."/>
            <person name="Turner G."/>
        </authorList>
    </citation>
    <scope>GENOME REANNOTATION</scope>
    <source>
        <strain evidence="2">FGSC A4 / ATCC 38163 / CBS 112.46 / NRRL 194 / M139</strain>
    </source>
</reference>
<dbReference type="AlphaFoldDB" id="C8VAD5"/>
<dbReference type="HOGENOM" id="CLU_071330_0_1_1"/>